<organism evidence="8 9">
    <name type="scientific">Candida maltosa (strain Xu316)</name>
    <name type="common">Yeast</name>
    <dbReference type="NCBI Taxonomy" id="1245528"/>
    <lineage>
        <taxon>Eukaryota</taxon>
        <taxon>Fungi</taxon>
        <taxon>Dikarya</taxon>
        <taxon>Ascomycota</taxon>
        <taxon>Saccharomycotina</taxon>
        <taxon>Pichiomycetes</taxon>
        <taxon>Debaryomycetaceae</taxon>
        <taxon>Candida/Lodderomyces clade</taxon>
        <taxon>Candida</taxon>
    </lineage>
</organism>
<dbReference type="Pfam" id="PF00013">
    <property type="entry name" value="KH_1"/>
    <property type="match status" value="5"/>
</dbReference>
<sequence length="1215" mass="133346">MPTPAEIIAARLNRANQEEEDIYVEEPVVTESTSSTTSKPSISDESAFPALGGGKKAASPAPNASTWGPSMKAPARSSTSSPAPSTPALAPTQSQSPKPSNGIKSKVSTIQEAFSLDVEDQLNVARPEFIKILTFVKQETKTNIECTTSQHTKKRTFLITGRPEEVKLAKRLVIKKLTKPVKISFNIPSKLRSRVIGQGGRNLKPIIQANEVRIEIGDQVEGGDDESADDNINNENEEDDDIFSKTIQVTIDGDIEGSKRAKNQILAIVKEETKNLSTKIAVDEKVKPFAVKELKSIVDKYPTLEFAIPDYKSNRNSVVIVGERDLVLEAKPEVKAVLEKLANKISVEEVPIPKTKHQFLPIDEVLEAHNVLIQLPKDGESNVKFIGEKKKIGAAQAAAKKTTSQYKVETLDMSKAHKGNLKHVKAVAAVLTKTGVFDEIAQANDVSIHVPKNKELVAISTIPIEIVSKGDDEKIKIAKKSIVNAVNKITPDETKVIEDIDEFLLGKVDETIKDVAKEQGVQYVVLGNVITLFSLGQSSEDAEDFDDVTSSDAAFKKVEDALSKLRELAANLTSATLSIPSAEQSLISGPRNTTLKSLLASVDAHSVTIKLHHPSADEIYIHGLKQSVATIKKEIEGVLVDAKEYGDNFTATVAVPSQVLSRLIGKNGANLNQIRDEFGTKIDVPLERDEPKDKSLKTDITVTGIRRNVEETKHKITALAKKWADETLVRIRVESQYHRRMIGPRAVYINRLQDKYNVKIRFPSDTSANFADAPNNKDEVTIKGPSKGVAKAEEELNELYAFEKENGFKQVVQIPIKAIARVIGKSGETINDIADGTGVEYTFKRDNEETNGYSEVELTGSKSALKEAVAKIQEIIDEIENFVSRTINVDPIYHRDLIGPGGSIMKQIISQAGGDEVPRTRQYKLLTIPNEGTGSDEVVSQGDKTIVDKIIAAVEKIIEEKKASVTEEIDLPKEKHRLIIGPNGSIRHSIQSEFNVTVDIPRSNDESTIVKITGLPDKIALAKTKIEELTKDDWNKSIDIPSIYHALVSERGAIFKKLKNDFNVEVTHGNLTRQASKLSSSSIPTPPETAYPENGEKFKFTIVAEAANDVSDEDVIPWRLKGSEENTTKAAKLIEDRLQLAKNAKSVGWYYAAQPSAFSRVIGPQGSKVNQIRKKSNTFITIPRANDKNAANFIYLVGDEENLKAAKTEIDSLLL</sequence>
<keyword evidence="3" id="KW-0677">Repeat</keyword>
<feature type="domain" description="K Homology" evidence="7">
    <location>
        <begin position="1145"/>
        <end position="1215"/>
    </location>
</feature>
<dbReference type="SUPFAM" id="SSF54791">
    <property type="entry name" value="Eukaryotic type KH-domain (KH-domain type I)"/>
    <property type="match status" value="6"/>
</dbReference>
<dbReference type="Pfam" id="PF24668">
    <property type="entry name" value="KH_Vigilin"/>
    <property type="match status" value="1"/>
</dbReference>
<reference evidence="8 9" key="1">
    <citation type="submission" date="2013-02" db="EMBL/GenBank/DDBJ databases">
        <title>Genome sequence of Candida maltosa Xu316, a potential industrial strain for xylitol and ethanol production.</title>
        <authorList>
            <person name="Yu J."/>
            <person name="Wang Q."/>
            <person name="Geng X."/>
            <person name="Bao W."/>
            <person name="He P."/>
            <person name="Cai J."/>
        </authorList>
    </citation>
    <scope>NUCLEOTIDE SEQUENCE [LARGE SCALE GENOMIC DNA]</scope>
    <source>
        <strain evidence="9">Xu316</strain>
    </source>
</reference>
<feature type="domain" description="K Homology" evidence="7">
    <location>
        <begin position="647"/>
        <end position="721"/>
    </location>
</feature>
<dbReference type="PANTHER" id="PTHR10627:SF31">
    <property type="entry name" value="DODECA-SATELLITE-BINDING PROTEIN 1, ISOFORM A"/>
    <property type="match status" value="1"/>
</dbReference>
<feature type="compositionally biased region" description="Polar residues" evidence="6">
    <location>
        <begin position="93"/>
        <end position="104"/>
    </location>
</feature>
<comment type="subcellular location">
    <subcellularLocation>
        <location evidence="1">Cytoplasm</location>
    </subcellularLocation>
</comment>
<dbReference type="EMBL" id="AOGT01000633">
    <property type="protein sequence ID" value="EMG49521.1"/>
    <property type="molecule type" value="Genomic_DNA"/>
</dbReference>
<evidence type="ECO:0000256" key="2">
    <source>
        <dbReference type="ARBA" id="ARBA00022490"/>
    </source>
</evidence>
<evidence type="ECO:0000256" key="3">
    <source>
        <dbReference type="ARBA" id="ARBA00022737"/>
    </source>
</evidence>
<dbReference type="GO" id="GO:0005737">
    <property type="term" value="C:cytoplasm"/>
    <property type="evidence" value="ECO:0007669"/>
    <property type="project" value="TreeGrafter"/>
</dbReference>
<dbReference type="InterPro" id="IPR004087">
    <property type="entry name" value="KH_dom"/>
</dbReference>
<dbReference type="OMA" id="DHAGQQV"/>
<feature type="domain" description="K Homology" evidence="7">
    <location>
        <begin position="725"/>
        <end position="801"/>
    </location>
</feature>
<feature type="domain" description="K Homology" evidence="7">
    <location>
        <begin position="1032"/>
        <end position="1139"/>
    </location>
</feature>
<dbReference type="Proteomes" id="UP000011777">
    <property type="component" value="Unassembled WGS sequence"/>
</dbReference>
<dbReference type="InterPro" id="IPR057778">
    <property type="entry name" value="KH_Vigilin_N"/>
</dbReference>
<dbReference type="Gene3D" id="3.30.1370.10">
    <property type="entry name" value="K Homology domain, type 1"/>
    <property type="match status" value="8"/>
</dbReference>
<feature type="compositionally biased region" description="Low complexity" evidence="6">
    <location>
        <begin position="73"/>
        <end position="92"/>
    </location>
</feature>
<dbReference type="eggNOG" id="KOG2208">
    <property type="taxonomic scope" value="Eukaryota"/>
</dbReference>
<accession>M3ISH8</accession>
<comment type="caution">
    <text evidence="8">The sequence shown here is derived from an EMBL/GenBank/DDBJ whole genome shotgun (WGS) entry which is preliminary data.</text>
</comment>
<feature type="domain" description="K Homology" evidence="7">
    <location>
        <begin position="179"/>
        <end position="270"/>
    </location>
</feature>
<dbReference type="AlphaFoldDB" id="M3ISH8"/>
<evidence type="ECO:0000259" key="7">
    <source>
        <dbReference type="SMART" id="SM00322"/>
    </source>
</evidence>
<dbReference type="HOGENOM" id="CLU_003293_1_0_1"/>
<dbReference type="PROSITE" id="PS50084">
    <property type="entry name" value="KH_TYPE_1"/>
    <property type="match status" value="6"/>
</dbReference>
<feature type="domain" description="K Homology" evidence="7">
    <location>
        <begin position="571"/>
        <end position="640"/>
    </location>
</feature>
<evidence type="ECO:0000313" key="9">
    <source>
        <dbReference type="Proteomes" id="UP000011777"/>
    </source>
</evidence>
<keyword evidence="4 5" id="KW-0694">RNA-binding</keyword>
<feature type="compositionally biased region" description="Low complexity" evidence="6">
    <location>
        <begin position="25"/>
        <end position="46"/>
    </location>
</feature>
<evidence type="ECO:0000256" key="6">
    <source>
        <dbReference type="SAM" id="MobiDB-lite"/>
    </source>
</evidence>
<name>M3ISH8_CANMX</name>
<dbReference type="GO" id="GO:0003729">
    <property type="term" value="F:mRNA binding"/>
    <property type="evidence" value="ECO:0007669"/>
    <property type="project" value="TreeGrafter"/>
</dbReference>
<dbReference type="OrthoDB" id="10027144at2759"/>
<keyword evidence="9" id="KW-1185">Reference proteome</keyword>
<evidence type="ECO:0000256" key="4">
    <source>
        <dbReference type="ARBA" id="ARBA00022884"/>
    </source>
</evidence>
<proteinExistence type="predicted"/>
<evidence type="ECO:0000256" key="1">
    <source>
        <dbReference type="ARBA" id="ARBA00004496"/>
    </source>
</evidence>
<evidence type="ECO:0000256" key="5">
    <source>
        <dbReference type="PROSITE-ProRule" id="PRU00117"/>
    </source>
</evidence>
<dbReference type="InterPro" id="IPR004088">
    <property type="entry name" value="KH_dom_type_1"/>
</dbReference>
<feature type="domain" description="K Homology" evidence="7">
    <location>
        <begin position="963"/>
        <end position="1031"/>
    </location>
</feature>
<dbReference type="InterPro" id="IPR036612">
    <property type="entry name" value="KH_dom_type_1_sf"/>
</dbReference>
<dbReference type="CDD" id="cd02394">
    <property type="entry name" value="KH-I_Vigilin_rpt6"/>
    <property type="match status" value="1"/>
</dbReference>
<dbReference type="SMART" id="SM00322">
    <property type="entry name" value="KH"/>
    <property type="match status" value="9"/>
</dbReference>
<protein>
    <recommendedName>
        <fullName evidence="7">K Homology domain-containing protein</fullName>
    </recommendedName>
</protein>
<feature type="domain" description="K Homology" evidence="7">
    <location>
        <begin position="806"/>
        <end position="877"/>
    </location>
</feature>
<keyword evidence="2" id="KW-0963">Cytoplasm</keyword>
<dbReference type="STRING" id="1245528.M3ISH8"/>
<feature type="domain" description="K Homology" evidence="7">
    <location>
        <begin position="881"/>
        <end position="959"/>
    </location>
</feature>
<gene>
    <name evidence="8" type="ORF">G210_5699</name>
</gene>
<evidence type="ECO:0000313" key="8">
    <source>
        <dbReference type="EMBL" id="EMG49521.1"/>
    </source>
</evidence>
<feature type="region of interest" description="Disordered" evidence="6">
    <location>
        <begin position="11"/>
        <end position="104"/>
    </location>
</feature>
<dbReference type="PANTHER" id="PTHR10627">
    <property type="entry name" value="SCP160"/>
    <property type="match status" value="1"/>
</dbReference>